<comment type="caution">
    <text evidence="1">The sequence shown here is derived from an EMBL/GenBank/DDBJ whole genome shotgun (WGS) entry which is preliminary data.</text>
</comment>
<dbReference type="AlphaFoldDB" id="A0A077M066"/>
<dbReference type="EMBL" id="CAJB01000119">
    <property type="protein sequence ID" value="CCH77610.1"/>
    <property type="molecule type" value="Genomic_DNA"/>
</dbReference>
<dbReference type="STRING" id="1194083.BN12_2050004"/>
<reference evidence="1 2" key="1">
    <citation type="journal article" date="2013" name="ISME J.">
        <title>A metabolic model for members of the genus Tetrasphaera involved in enhanced biological phosphorus removal.</title>
        <authorList>
            <person name="Kristiansen R."/>
            <person name="Nguyen H.T.T."/>
            <person name="Saunders A.M."/>
            <person name="Nielsen J.L."/>
            <person name="Wimmer R."/>
            <person name="Le V.Q."/>
            <person name="McIlroy S.J."/>
            <person name="Petrovski S."/>
            <person name="Seviour R.J."/>
            <person name="Calteau A."/>
            <person name="Nielsen K.L."/>
            <person name="Nielsen P.H."/>
        </authorList>
    </citation>
    <scope>NUCLEOTIDE SEQUENCE [LARGE SCALE GENOMIC DNA]</scope>
    <source>
        <strain evidence="1 2">T1-X7</strain>
    </source>
</reference>
<dbReference type="Proteomes" id="UP000035721">
    <property type="component" value="Unassembled WGS sequence"/>
</dbReference>
<organism evidence="1 2">
    <name type="scientific">Nostocoides japonicum T1-X7</name>
    <dbReference type="NCBI Taxonomy" id="1194083"/>
    <lineage>
        <taxon>Bacteria</taxon>
        <taxon>Bacillati</taxon>
        <taxon>Actinomycetota</taxon>
        <taxon>Actinomycetes</taxon>
        <taxon>Micrococcales</taxon>
        <taxon>Intrasporangiaceae</taxon>
        <taxon>Nostocoides</taxon>
    </lineage>
</organism>
<accession>A0A077M066</accession>
<evidence type="ECO:0000313" key="2">
    <source>
        <dbReference type="Proteomes" id="UP000035721"/>
    </source>
</evidence>
<gene>
    <name evidence="1" type="ORF">BN12_2050004</name>
</gene>
<sequence length="24" mass="2616">MFDLCSDGVGPGGSPRWVLLRTHD</sequence>
<protein>
    <submittedName>
        <fullName evidence="1">Uncharacterized protein</fullName>
    </submittedName>
</protein>
<name>A0A077M066_9MICO</name>
<proteinExistence type="predicted"/>
<keyword evidence="2" id="KW-1185">Reference proteome</keyword>
<evidence type="ECO:0000313" key="1">
    <source>
        <dbReference type="EMBL" id="CCH77610.1"/>
    </source>
</evidence>